<feature type="compositionally biased region" description="Polar residues" evidence="1">
    <location>
        <begin position="357"/>
        <end position="373"/>
    </location>
</feature>
<feature type="compositionally biased region" description="Basic and acidic residues" evidence="1">
    <location>
        <begin position="83"/>
        <end position="94"/>
    </location>
</feature>
<feature type="compositionally biased region" description="Polar residues" evidence="1">
    <location>
        <begin position="66"/>
        <end position="75"/>
    </location>
</feature>
<keyword evidence="2" id="KW-0732">Signal</keyword>
<evidence type="ECO:0000256" key="2">
    <source>
        <dbReference type="SAM" id="SignalP"/>
    </source>
</evidence>
<feature type="compositionally biased region" description="Basic and acidic residues" evidence="1">
    <location>
        <begin position="119"/>
        <end position="132"/>
    </location>
</feature>
<keyword evidence="4" id="KW-1185">Reference proteome</keyword>
<name>A0A9N9TX88_PHYSR</name>
<feature type="compositionally biased region" description="Basic and acidic residues" evidence="1">
    <location>
        <begin position="510"/>
        <end position="521"/>
    </location>
</feature>
<dbReference type="Proteomes" id="UP001153712">
    <property type="component" value="Chromosome 5"/>
</dbReference>
<organism evidence="3 4">
    <name type="scientific">Phyllotreta striolata</name>
    <name type="common">Striped flea beetle</name>
    <name type="synonym">Crioceris striolata</name>
    <dbReference type="NCBI Taxonomy" id="444603"/>
    <lineage>
        <taxon>Eukaryota</taxon>
        <taxon>Metazoa</taxon>
        <taxon>Ecdysozoa</taxon>
        <taxon>Arthropoda</taxon>
        <taxon>Hexapoda</taxon>
        <taxon>Insecta</taxon>
        <taxon>Pterygota</taxon>
        <taxon>Neoptera</taxon>
        <taxon>Endopterygota</taxon>
        <taxon>Coleoptera</taxon>
        <taxon>Polyphaga</taxon>
        <taxon>Cucujiformia</taxon>
        <taxon>Chrysomeloidea</taxon>
        <taxon>Chrysomelidae</taxon>
        <taxon>Galerucinae</taxon>
        <taxon>Alticini</taxon>
        <taxon>Phyllotreta</taxon>
    </lineage>
</organism>
<protein>
    <submittedName>
        <fullName evidence="3">Uncharacterized protein</fullName>
    </submittedName>
</protein>
<evidence type="ECO:0000313" key="4">
    <source>
        <dbReference type="Proteomes" id="UP001153712"/>
    </source>
</evidence>
<evidence type="ECO:0000256" key="1">
    <source>
        <dbReference type="SAM" id="MobiDB-lite"/>
    </source>
</evidence>
<dbReference type="AlphaFoldDB" id="A0A9N9TX88"/>
<dbReference type="EMBL" id="OU900098">
    <property type="protein sequence ID" value="CAG9862382.1"/>
    <property type="molecule type" value="Genomic_DNA"/>
</dbReference>
<gene>
    <name evidence="3" type="ORF">PHYEVI_LOCUS8697</name>
</gene>
<feature type="compositionally biased region" description="Basic and acidic residues" evidence="1">
    <location>
        <begin position="194"/>
        <end position="218"/>
    </location>
</feature>
<sequence>MKIHFLLAVLLLKCANGDESESSSSEEEVSLRQKFEDYFPSIYSLHGIPHGLGVVRSGNILLRNGGTNRQDQEYQYPSKWKPPRPEFLKNYKNERKPRKPNSDESPEDDFQLPPKWKPPRPEFLQKKPKPEEIYEVEQMVQGQDDGEFHLPPKWRPPRPEFMKNYKKQKKPQRKPDSDESPEDDFQLPPKWKPPRPEFLQKKSKPEEKQKKPQRKPDSDESPEDDFQLPPKWKPPRPEFLQKKPKPEEVHEVEQEIQLEDDGEFHLPPKWRPPRPEFLKNREKRPRPKPVNEDPPDDFVLPPKWKPPRPAFLETRKSSNTRYTEIHAPNTPRFAPDLQTDNPFMDLPAWRSKPLQPRFQTNPSPVTGSPSTRSIIPEYDPSQRGAFDPWINKAPDYPFPAYPILRSEPHKPRWIELRPEFLHEYFRAFRPQVRPPPPAFLQNPREFHDYDYHDGYHTDVYKGNIEEAFRLPPNWGPPRPALLQPYDRMNSRRPTCSAPSYEHPPLRRPPRPYEHVRSSNHW</sequence>
<feature type="chain" id="PRO_5040489949" evidence="2">
    <location>
        <begin position="18"/>
        <end position="521"/>
    </location>
</feature>
<accession>A0A9N9TX88</accession>
<feature type="signal peptide" evidence="2">
    <location>
        <begin position="1"/>
        <end position="17"/>
    </location>
</feature>
<evidence type="ECO:0000313" key="3">
    <source>
        <dbReference type="EMBL" id="CAG9862382.1"/>
    </source>
</evidence>
<feature type="region of interest" description="Disordered" evidence="1">
    <location>
        <begin position="66"/>
        <end position="374"/>
    </location>
</feature>
<feature type="region of interest" description="Disordered" evidence="1">
    <location>
        <begin position="480"/>
        <end position="521"/>
    </location>
</feature>
<reference evidence="3" key="1">
    <citation type="submission" date="2022-01" db="EMBL/GenBank/DDBJ databases">
        <authorList>
            <person name="King R."/>
        </authorList>
    </citation>
    <scope>NUCLEOTIDE SEQUENCE</scope>
</reference>
<feature type="compositionally biased region" description="Basic and acidic residues" evidence="1">
    <location>
        <begin position="235"/>
        <end position="253"/>
    </location>
</feature>
<proteinExistence type="predicted"/>